<accession>A0A315XZ17</accession>
<proteinExistence type="inferred from homology"/>
<dbReference type="AlphaFoldDB" id="A0A315XZ17"/>
<gene>
    <name evidence="4" type="ORF">IE37_01471</name>
</gene>
<reference evidence="4 5" key="1">
    <citation type="submission" date="2018-05" db="EMBL/GenBank/DDBJ databases">
        <title>The Hungate 1000. A catalogue of reference genomes from the rumen microbiome.</title>
        <authorList>
            <person name="Kelly W."/>
        </authorList>
    </citation>
    <scope>NUCLEOTIDE SEQUENCE [LARGE SCALE GENOMIC DNA]</scope>
    <source>
        <strain evidence="4 5">SAb67</strain>
    </source>
</reference>
<feature type="transmembrane region" description="Helical" evidence="3">
    <location>
        <begin position="156"/>
        <end position="180"/>
    </location>
</feature>
<name>A0A315XZ17_RUMFL</name>
<feature type="transmembrane region" description="Helical" evidence="3">
    <location>
        <begin position="63"/>
        <end position="82"/>
    </location>
</feature>
<keyword evidence="2 3" id="KW-0472">Membrane</keyword>
<feature type="transmembrane region" description="Helical" evidence="3">
    <location>
        <begin position="88"/>
        <end position="112"/>
    </location>
</feature>
<comment type="similarity">
    <text evidence="1 2">Belongs to the BioY family.</text>
</comment>
<dbReference type="PIRSF" id="PIRSF016661">
    <property type="entry name" value="BioY"/>
    <property type="match status" value="1"/>
</dbReference>
<keyword evidence="2" id="KW-1003">Cell membrane</keyword>
<evidence type="ECO:0000256" key="2">
    <source>
        <dbReference type="PIRNR" id="PIRNR016661"/>
    </source>
</evidence>
<feature type="transmembrane region" description="Helical" evidence="3">
    <location>
        <begin position="124"/>
        <end position="144"/>
    </location>
</feature>
<dbReference type="Proteomes" id="UP000245720">
    <property type="component" value="Unassembled WGS sequence"/>
</dbReference>
<feature type="transmembrane region" description="Helical" evidence="3">
    <location>
        <begin position="20"/>
        <end position="42"/>
    </location>
</feature>
<dbReference type="GO" id="GO:0015225">
    <property type="term" value="F:biotin transmembrane transporter activity"/>
    <property type="evidence" value="ECO:0007669"/>
    <property type="project" value="UniProtKB-UniRule"/>
</dbReference>
<keyword evidence="3" id="KW-1133">Transmembrane helix</keyword>
<evidence type="ECO:0000256" key="3">
    <source>
        <dbReference type="SAM" id="Phobius"/>
    </source>
</evidence>
<organism evidence="4 5">
    <name type="scientific">Ruminococcus flavefaciens</name>
    <dbReference type="NCBI Taxonomy" id="1265"/>
    <lineage>
        <taxon>Bacteria</taxon>
        <taxon>Bacillati</taxon>
        <taxon>Bacillota</taxon>
        <taxon>Clostridia</taxon>
        <taxon>Eubacteriales</taxon>
        <taxon>Oscillospiraceae</taxon>
        <taxon>Ruminococcus</taxon>
    </lineage>
</organism>
<dbReference type="EMBL" id="QGDI01000005">
    <property type="protein sequence ID" value="PWJ12974.1"/>
    <property type="molecule type" value="Genomic_DNA"/>
</dbReference>
<dbReference type="OrthoDB" id="9803495at2"/>
<protein>
    <recommendedName>
        <fullName evidence="2">Biotin transporter</fullName>
    </recommendedName>
</protein>
<dbReference type="Pfam" id="PF02632">
    <property type="entry name" value="BioY"/>
    <property type="match status" value="1"/>
</dbReference>
<evidence type="ECO:0000313" key="5">
    <source>
        <dbReference type="Proteomes" id="UP000245720"/>
    </source>
</evidence>
<dbReference type="Gene3D" id="1.10.1760.20">
    <property type="match status" value="1"/>
</dbReference>
<evidence type="ECO:0000313" key="4">
    <source>
        <dbReference type="EMBL" id="PWJ12974.1"/>
    </source>
</evidence>
<comment type="subcellular location">
    <subcellularLocation>
        <location evidence="2">Cell membrane</location>
        <topology evidence="2">Multi-pass membrane protein</topology>
    </subcellularLocation>
</comment>
<evidence type="ECO:0000256" key="1">
    <source>
        <dbReference type="ARBA" id="ARBA00010692"/>
    </source>
</evidence>
<dbReference type="InterPro" id="IPR003784">
    <property type="entry name" value="BioY"/>
</dbReference>
<dbReference type="RefSeq" id="WP_109726267.1">
    <property type="nucleotide sequence ID" value="NZ_CACYST010000267.1"/>
</dbReference>
<dbReference type="PANTHER" id="PTHR34295">
    <property type="entry name" value="BIOTIN TRANSPORTER BIOY"/>
    <property type="match status" value="1"/>
</dbReference>
<comment type="caution">
    <text evidence="4">The sequence shown here is derived from an EMBL/GenBank/DDBJ whole genome shotgun (WGS) entry which is preliminary data.</text>
</comment>
<keyword evidence="2" id="KW-0813">Transport</keyword>
<dbReference type="PANTHER" id="PTHR34295:SF1">
    <property type="entry name" value="BIOTIN TRANSPORTER BIOY"/>
    <property type="match status" value="1"/>
</dbReference>
<sequence length="190" mass="20453">MNSTVSAKEPHRPFTTKELVLTAMFTALIAVCSIISIPIGEISLTLQTFAVFCALNIIGGRNGLFSVLVYILLGCIGLPIFSKMQSGAGVITGPTGGYILGFVLMALVYWGGTKLLGKSLPVRVSLMVVGLILCYTFGTIWFVFGYTKSGSDMTFIHAMELCVLPYIPGDVVKLILALVITERIKKHADI</sequence>
<dbReference type="GO" id="GO:0005886">
    <property type="term" value="C:plasma membrane"/>
    <property type="evidence" value="ECO:0007669"/>
    <property type="project" value="UniProtKB-SubCell"/>
</dbReference>
<keyword evidence="3" id="KW-0812">Transmembrane</keyword>